<proteinExistence type="predicted"/>
<dbReference type="PANTHER" id="PTHR46082:SF6">
    <property type="entry name" value="AAA+ ATPASE DOMAIN-CONTAINING PROTEIN-RELATED"/>
    <property type="match status" value="1"/>
</dbReference>
<feature type="region of interest" description="Disordered" evidence="1">
    <location>
        <begin position="30"/>
        <end position="72"/>
    </location>
</feature>
<protein>
    <submittedName>
        <fullName evidence="2">Uncharacterized protein</fullName>
    </submittedName>
</protein>
<evidence type="ECO:0000256" key="1">
    <source>
        <dbReference type="SAM" id="MobiDB-lite"/>
    </source>
</evidence>
<feature type="region of interest" description="Disordered" evidence="1">
    <location>
        <begin position="441"/>
        <end position="469"/>
    </location>
</feature>
<dbReference type="InterPro" id="IPR011990">
    <property type="entry name" value="TPR-like_helical_dom_sf"/>
</dbReference>
<dbReference type="EMBL" id="HBGF01045904">
    <property type="protein sequence ID" value="CAD9146899.1"/>
    <property type="molecule type" value="Transcribed_RNA"/>
</dbReference>
<reference evidence="2" key="1">
    <citation type="submission" date="2021-01" db="EMBL/GenBank/DDBJ databases">
        <authorList>
            <person name="Corre E."/>
            <person name="Pelletier E."/>
            <person name="Niang G."/>
            <person name="Scheremetjew M."/>
            <person name="Finn R."/>
            <person name="Kale V."/>
            <person name="Holt S."/>
            <person name="Cochrane G."/>
            <person name="Meng A."/>
            <person name="Brown T."/>
            <person name="Cohen L."/>
        </authorList>
    </citation>
    <scope>NUCLEOTIDE SEQUENCE</scope>
    <source>
        <strain evidence="2">CCAP 1951/1</strain>
    </source>
</reference>
<accession>A0A7S1W3P1</accession>
<name>A0A7S1W3P1_NEODS</name>
<organism evidence="2">
    <name type="scientific">Neobodo designis</name>
    <name type="common">Flagellated protozoan</name>
    <name type="synonym">Bodo designis</name>
    <dbReference type="NCBI Taxonomy" id="312471"/>
    <lineage>
        <taxon>Eukaryota</taxon>
        <taxon>Discoba</taxon>
        <taxon>Euglenozoa</taxon>
        <taxon>Kinetoplastea</taxon>
        <taxon>Metakinetoplastina</taxon>
        <taxon>Neobodonida</taxon>
        <taxon>Neobodo</taxon>
    </lineage>
</organism>
<dbReference type="AlphaFoldDB" id="A0A7S1W3P1"/>
<gene>
    <name evidence="2" type="ORF">NDES1114_LOCUS30709</name>
</gene>
<dbReference type="PANTHER" id="PTHR46082">
    <property type="entry name" value="ATP/GTP-BINDING PROTEIN-RELATED"/>
    <property type="match status" value="1"/>
</dbReference>
<dbReference type="SUPFAM" id="SSF48452">
    <property type="entry name" value="TPR-like"/>
    <property type="match status" value="1"/>
</dbReference>
<feature type="compositionally biased region" description="Basic and acidic residues" evidence="1">
    <location>
        <begin position="443"/>
        <end position="452"/>
    </location>
</feature>
<dbReference type="InterPro" id="IPR053137">
    <property type="entry name" value="NLR-like"/>
</dbReference>
<evidence type="ECO:0000313" key="2">
    <source>
        <dbReference type="EMBL" id="CAD9146899.1"/>
    </source>
</evidence>
<sequence length="469" mass="51395">MLSRGVCRATAARLRVVPSWNAVAVTMARRLSSTPPPPPPSGGVDFSAFDIPAGQPQQRTEAPMPNPGSRRDVGKILEGDAAYAEARRLKFEAQREAIEMQIKAEREAAKKDGRFVEGRDGTGGKHHNERTLALIMRLADVYKEFGAFDDERDLLEEVVAGVETVKGKESVAYISAVTRLATCHGRMREFDRRLELLESVRPLLAKVFTTRADVPQVCAAMHHLADAYEACSRIEDQIECLCNVLTAQDELYGVDSDPVLTTTTKLSGAYICIGAYAAVVELLESRLPPLIERLTAIHPQIFVAWMHLAMAYGHVGRREDQLGLYEALCANGEEVFQSDLHPLMLIMRRNRAVAHVAAGNRVDEAIGELTDVVDSFGSQLGPRDPETFVALHALADALARAGRFRESLEAFDELVRRVKKEGLAGGLEDILSQRRRVAQRLKSLQEEGKADEQQQATAGGSPTTPPPAG</sequence>
<dbReference type="Gene3D" id="1.25.40.10">
    <property type="entry name" value="Tetratricopeptide repeat domain"/>
    <property type="match status" value="2"/>
</dbReference>